<dbReference type="STRING" id="695939.SAMN00790413_05709"/>
<dbReference type="Gene3D" id="1.10.357.10">
    <property type="entry name" value="Tetracycline Repressor, domain 2"/>
    <property type="match status" value="1"/>
</dbReference>
<organism evidence="6 7">
    <name type="scientific">Deinococcus hopiensis KR-140</name>
    <dbReference type="NCBI Taxonomy" id="695939"/>
    <lineage>
        <taxon>Bacteria</taxon>
        <taxon>Thermotogati</taxon>
        <taxon>Deinococcota</taxon>
        <taxon>Deinococci</taxon>
        <taxon>Deinococcales</taxon>
        <taxon>Deinococcaceae</taxon>
        <taxon>Deinococcus</taxon>
    </lineage>
</organism>
<dbReference type="Pfam" id="PF00440">
    <property type="entry name" value="TetR_N"/>
    <property type="match status" value="1"/>
</dbReference>
<keyword evidence="2 4" id="KW-0238">DNA-binding</keyword>
<dbReference type="SUPFAM" id="SSF46689">
    <property type="entry name" value="Homeodomain-like"/>
    <property type="match status" value="1"/>
</dbReference>
<sequence>MHHDTRAKLLEVAHELVMVHGFNNTGISHILKEADVPKGSFYHYFASKDDLGFALLDRFSALLQAHLRQFLSAYEGTALEALRAYFEQLTVQFTDEFRLCNCLLGNLGQELAIQHEGFRTAVRQHFNEIEQCLAQQFERAKGEGDLDPSWNSQDLARLLFSGWEGSLLRAKLEQSADHPAVFVRFFFGRLLA</sequence>
<gene>
    <name evidence="6" type="ORF">SAMN00790413_05709</name>
</gene>
<dbReference type="InterPro" id="IPR009057">
    <property type="entry name" value="Homeodomain-like_sf"/>
</dbReference>
<dbReference type="Proteomes" id="UP000192582">
    <property type="component" value="Unassembled WGS sequence"/>
</dbReference>
<evidence type="ECO:0000259" key="5">
    <source>
        <dbReference type="PROSITE" id="PS50977"/>
    </source>
</evidence>
<reference evidence="6 7" key="1">
    <citation type="submission" date="2017-04" db="EMBL/GenBank/DDBJ databases">
        <authorList>
            <person name="Afonso C.L."/>
            <person name="Miller P.J."/>
            <person name="Scott M.A."/>
            <person name="Spackman E."/>
            <person name="Goraichik I."/>
            <person name="Dimitrov K.M."/>
            <person name="Suarez D.L."/>
            <person name="Swayne D.E."/>
        </authorList>
    </citation>
    <scope>NUCLEOTIDE SEQUENCE [LARGE SCALE GENOMIC DNA]</scope>
    <source>
        <strain evidence="6 7">KR-140</strain>
    </source>
</reference>
<dbReference type="InterPro" id="IPR011075">
    <property type="entry name" value="TetR_C"/>
</dbReference>
<dbReference type="InterPro" id="IPR001647">
    <property type="entry name" value="HTH_TetR"/>
</dbReference>
<dbReference type="PROSITE" id="PS50977">
    <property type="entry name" value="HTH_TETR_2"/>
    <property type="match status" value="1"/>
</dbReference>
<dbReference type="RefSeq" id="WP_084045364.1">
    <property type="nucleotide sequence ID" value="NZ_FWWU01000003.1"/>
</dbReference>
<keyword evidence="3" id="KW-0804">Transcription</keyword>
<dbReference type="PRINTS" id="PR00455">
    <property type="entry name" value="HTHTETR"/>
</dbReference>
<dbReference type="PANTHER" id="PTHR47506:SF6">
    <property type="entry name" value="HTH-TYPE TRANSCRIPTIONAL REPRESSOR NEMR"/>
    <property type="match status" value="1"/>
</dbReference>
<dbReference type="PANTHER" id="PTHR47506">
    <property type="entry name" value="TRANSCRIPTIONAL REGULATORY PROTEIN"/>
    <property type="match status" value="1"/>
</dbReference>
<dbReference type="InterPro" id="IPR036271">
    <property type="entry name" value="Tet_transcr_reg_TetR-rel_C_sf"/>
</dbReference>
<name>A0A1W1UCX9_9DEIO</name>
<dbReference type="EMBL" id="FWWU01000003">
    <property type="protein sequence ID" value="SMB78958.1"/>
    <property type="molecule type" value="Genomic_DNA"/>
</dbReference>
<dbReference type="AlphaFoldDB" id="A0A1W1UCX9"/>
<evidence type="ECO:0000256" key="1">
    <source>
        <dbReference type="ARBA" id="ARBA00023015"/>
    </source>
</evidence>
<dbReference type="OrthoDB" id="9812484at2"/>
<feature type="domain" description="HTH tetR-type" evidence="5">
    <location>
        <begin position="3"/>
        <end position="63"/>
    </location>
</feature>
<feature type="DNA-binding region" description="H-T-H motif" evidence="4">
    <location>
        <begin position="26"/>
        <end position="45"/>
    </location>
</feature>
<dbReference type="SUPFAM" id="SSF48498">
    <property type="entry name" value="Tetracyclin repressor-like, C-terminal domain"/>
    <property type="match status" value="1"/>
</dbReference>
<protein>
    <submittedName>
        <fullName evidence="6">Transcriptional regulator, TetR family</fullName>
    </submittedName>
</protein>
<evidence type="ECO:0000313" key="7">
    <source>
        <dbReference type="Proteomes" id="UP000192582"/>
    </source>
</evidence>
<dbReference type="Pfam" id="PF16925">
    <property type="entry name" value="TetR_C_13"/>
    <property type="match status" value="1"/>
</dbReference>
<proteinExistence type="predicted"/>
<dbReference type="GO" id="GO:0003677">
    <property type="term" value="F:DNA binding"/>
    <property type="evidence" value="ECO:0007669"/>
    <property type="project" value="UniProtKB-UniRule"/>
</dbReference>
<evidence type="ECO:0000313" key="6">
    <source>
        <dbReference type="EMBL" id="SMB78958.1"/>
    </source>
</evidence>
<keyword evidence="1" id="KW-0805">Transcription regulation</keyword>
<evidence type="ECO:0000256" key="4">
    <source>
        <dbReference type="PROSITE-ProRule" id="PRU00335"/>
    </source>
</evidence>
<accession>A0A1W1UCX9</accession>
<evidence type="ECO:0000256" key="2">
    <source>
        <dbReference type="ARBA" id="ARBA00023125"/>
    </source>
</evidence>
<keyword evidence="7" id="KW-1185">Reference proteome</keyword>
<evidence type="ECO:0000256" key="3">
    <source>
        <dbReference type="ARBA" id="ARBA00023163"/>
    </source>
</evidence>